<evidence type="ECO:0000256" key="6">
    <source>
        <dbReference type="ARBA" id="ARBA00022837"/>
    </source>
</evidence>
<evidence type="ECO:0000259" key="13">
    <source>
        <dbReference type="Pfam" id="PF01471"/>
    </source>
</evidence>
<dbReference type="PROSITE" id="PS00546">
    <property type="entry name" value="CYSTEINE_SWITCH"/>
    <property type="match status" value="1"/>
</dbReference>
<organism evidence="14 15">
    <name type="scientific">Cavia porcellus</name>
    <name type="common">Guinea pig</name>
    <dbReference type="NCBI Taxonomy" id="10141"/>
    <lineage>
        <taxon>Eukaryota</taxon>
        <taxon>Metazoa</taxon>
        <taxon>Chordata</taxon>
        <taxon>Craniata</taxon>
        <taxon>Vertebrata</taxon>
        <taxon>Euteleostomi</taxon>
        <taxon>Mammalia</taxon>
        <taxon>Eutheria</taxon>
        <taxon>Euarchontoglires</taxon>
        <taxon>Glires</taxon>
        <taxon>Rodentia</taxon>
        <taxon>Hystricomorpha</taxon>
        <taxon>Caviidae</taxon>
        <taxon>Cavia</taxon>
    </lineage>
</organism>
<evidence type="ECO:0000256" key="2">
    <source>
        <dbReference type="ARBA" id="ARBA00022723"/>
    </source>
</evidence>
<dbReference type="PRINTS" id="PR00138">
    <property type="entry name" value="MATRIXIN"/>
</dbReference>
<evidence type="ECO:0000313" key="14">
    <source>
        <dbReference type="Ensembl" id="ENSCPOP00000022942.1"/>
    </source>
</evidence>
<feature type="domain" description="Peptidoglycan binding-like" evidence="13">
    <location>
        <begin position="33"/>
        <end position="84"/>
    </location>
</feature>
<feature type="chain" id="PRO_5016981249" evidence="11">
    <location>
        <begin position="20"/>
        <end position="168"/>
    </location>
</feature>
<dbReference type="SUPFAM" id="SSF55486">
    <property type="entry name" value="Metalloproteases ('zincins'), catalytic domain"/>
    <property type="match status" value="1"/>
</dbReference>
<dbReference type="AlphaFoldDB" id="A0A286XBY5"/>
<sequence>MAAVPLILLWATLLPSGLALPLPQEATGTREVQWEQAQDYLTRFYHLDSKTKDANRFTDKLKEMEKFFHLPITGKLNSRIIEIMQKPRCGVPDVAEYSLFANKPKWSSKVVTYKIVSYTSDLPHSKVDEIVAKALNLWSKEIPLNFRRIQFGTADIEIRFARGGKDDS</sequence>
<evidence type="ECO:0000256" key="9">
    <source>
        <dbReference type="PIRSR" id="PIRSR621190-2"/>
    </source>
</evidence>
<dbReference type="STRING" id="10141.ENSCPOP00000022942"/>
<dbReference type="Ensembl" id="ENSCPOT00000034167.1">
    <property type="protein sequence ID" value="ENSCPOP00000022942.1"/>
    <property type="gene ID" value="ENSCPOG00000038069.1"/>
</dbReference>
<name>A0A286XBY5_CAVPO</name>
<dbReference type="GO" id="GO:0005615">
    <property type="term" value="C:extracellular space"/>
    <property type="evidence" value="ECO:0007669"/>
    <property type="project" value="TreeGrafter"/>
</dbReference>
<dbReference type="GO" id="GO:0030198">
    <property type="term" value="P:extracellular matrix organization"/>
    <property type="evidence" value="ECO:0007669"/>
    <property type="project" value="TreeGrafter"/>
</dbReference>
<keyword evidence="1" id="KW-0645">Protease</keyword>
<evidence type="ECO:0000313" key="15">
    <source>
        <dbReference type="Proteomes" id="UP000005447"/>
    </source>
</evidence>
<feature type="binding site" evidence="9">
    <location>
        <position position="155"/>
    </location>
    <ligand>
        <name>Ca(2+)</name>
        <dbReference type="ChEBI" id="CHEBI:29108"/>
        <label>2</label>
    </ligand>
</feature>
<feature type="binding site" description="in inhibited form" evidence="9">
    <location>
        <position position="89"/>
    </location>
    <ligand>
        <name>Zn(2+)</name>
        <dbReference type="ChEBI" id="CHEBI:29105"/>
        <label>2</label>
        <note>catalytic</note>
    </ligand>
</feature>
<dbReference type="InterPro" id="IPR024079">
    <property type="entry name" value="MetalloPept_cat_dom_sf"/>
</dbReference>
<evidence type="ECO:0000256" key="3">
    <source>
        <dbReference type="ARBA" id="ARBA00022729"/>
    </source>
</evidence>
<dbReference type="Gene3D" id="3.40.390.10">
    <property type="entry name" value="Collagenase (Catalytic Domain)"/>
    <property type="match status" value="1"/>
</dbReference>
<feature type="binding site" evidence="9">
    <location>
        <position position="167"/>
    </location>
    <ligand>
        <name>Zn(2+)</name>
        <dbReference type="ChEBI" id="CHEBI:29105"/>
        <label>1</label>
    </ligand>
</feature>
<evidence type="ECO:0000256" key="5">
    <source>
        <dbReference type="ARBA" id="ARBA00022833"/>
    </source>
</evidence>
<feature type="short sequence motif" description="Cysteine switch" evidence="10">
    <location>
        <begin position="87"/>
        <end position="94"/>
    </location>
</feature>
<comment type="cofactor">
    <cofactor evidence="9">
        <name>Zn(2+)</name>
        <dbReference type="ChEBI" id="CHEBI:29105"/>
    </cofactor>
    <text evidence="9">Binds 2 Zn(2+) ions per subunit.</text>
</comment>
<dbReference type="Proteomes" id="UP000005447">
    <property type="component" value="Unassembled WGS sequence"/>
</dbReference>
<evidence type="ECO:0000256" key="8">
    <source>
        <dbReference type="ARBA" id="ARBA00023145"/>
    </source>
</evidence>
<dbReference type="Bgee" id="ENSCPOG00000038069">
    <property type="expression patterns" value="Expressed in liver and 5 other cell types or tissues"/>
</dbReference>
<dbReference type="GO" id="GO:0008270">
    <property type="term" value="F:zinc ion binding"/>
    <property type="evidence" value="ECO:0007669"/>
    <property type="project" value="InterPro"/>
</dbReference>
<keyword evidence="3 11" id="KW-0732">Signal</keyword>
<feature type="signal peptide" evidence="11">
    <location>
        <begin position="1"/>
        <end position="19"/>
    </location>
</feature>
<dbReference type="InterPro" id="IPR036365">
    <property type="entry name" value="PGBD-like_sf"/>
</dbReference>
<keyword evidence="15" id="KW-1185">Reference proteome</keyword>
<feature type="domain" description="Peptidase M10 metallopeptidase" evidence="12">
    <location>
        <begin position="105"/>
        <end position="167"/>
    </location>
</feature>
<evidence type="ECO:0000256" key="11">
    <source>
        <dbReference type="SAM" id="SignalP"/>
    </source>
</evidence>
<keyword evidence="5 9" id="KW-0862">Zinc</keyword>
<reference evidence="14" key="3">
    <citation type="submission" date="2025-09" db="UniProtKB">
        <authorList>
            <consortium name="Ensembl"/>
        </authorList>
    </citation>
    <scope>IDENTIFICATION</scope>
    <source>
        <strain evidence="14">2N</strain>
    </source>
</reference>
<evidence type="ECO:0000259" key="12">
    <source>
        <dbReference type="Pfam" id="PF00413"/>
    </source>
</evidence>
<keyword evidence="4" id="KW-0378">Hydrolase</keyword>
<dbReference type="GO" id="GO:0004222">
    <property type="term" value="F:metalloendopeptidase activity"/>
    <property type="evidence" value="ECO:0007669"/>
    <property type="project" value="InterPro"/>
</dbReference>
<dbReference type="Pfam" id="PF01471">
    <property type="entry name" value="PG_binding_1"/>
    <property type="match status" value="1"/>
</dbReference>
<protein>
    <submittedName>
        <fullName evidence="14">Uncharacterized protein</fullName>
    </submittedName>
</protein>
<reference evidence="15" key="1">
    <citation type="journal article" date="2011" name="Nature">
        <title>A high-resolution map of human evolutionary constraint using 29 mammals.</title>
        <authorList>
            <person name="Lindblad-Toh K."/>
            <person name="Garber M."/>
            <person name="Zuk O."/>
            <person name="Lin M.F."/>
            <person name="Parker B.J."/>
            <person name="Washietl S."/>
            <person name="Kheradpour P."/>
            <person name="Ernst J."/>
            <person name="Jordan G."/>
            <person name="Mauceli E."/>
            <person name="Ward L.D."/>
            <person name="Lowe C.B."/>
            <person name="Holloway A.K."/>
            <person name="Clamp M."/>
            <person name="Gnerre S."/>
            <person name="Alfoldi J."/>
            <person name="Beal K."/>
            <person name="Chang J."/>
            <person name="Clawson H."/>
            <person name="Cuff J."/>
            <person name="Di Palma F."/>
            <person name="Fitzgerald S."/>
            <person name="Flicek P."/>
            <person name="Guttman M."/>
            <person name="Hubisz M.J."/>
            <person name="Jaffe D.B."/>
            <person name="Jungreis I."/>
            <person name="Kent W.J."/>
            <person name="Kostka D."/>
            <person name="Lara M."/>
            <person name="Martins A.L."/>
            <person name="Massingham T."/>
            <person name="Moltke I."/>
            <person name="Raney B.J."/>
            <person name="Rasmussen M.D."/>
            <person name="Robinson J."/>
            <person name="Stark A."/>
            <person name="Vilella A.J."/>
            <person name="Wen J."/>
            <person name="Xie X."/>
            <person name="Zody M.C."/>
            <person name="Baldwin J."/>
            <person name="Bloom T."/>
            <person name="Chin C.W."/>
            <person name="Heiman D."/>
            <person name="Nicol R."/>
            <person name="Nusbaum C."/>
            <person name="Young S."/>
            <person name="Wilkinson J."/>
            <person name="Worley K.C."/>
            <person name="Kovar C.L."/>
            <person name="Muzny D.M."/>
            <person name="Gibbs R.A."/>
            <person name="Cree A."/>
            <person name="Dihn H.H."/>
            <person name="Fowler G."/>
            <person name="Jhangiani S."/>
            <person name="Joshi V."/>
            <person name="Lee S."/>
            <person name="Lewis L.R."/>
            <person name="Nazareth L.V."/>
            <person name="Okwuonu G."/>
            <person name="Santibanez J."/>
            <person name="Warren W.C."/>
            <person name="Mardis E.R."/>
            <person name="Weinstock G.M."/>
            <person name="Wilson R.K."/>
            <person name="Delehaunty K."/>
            <person name="Dooling D."/>
            <person name="Fronik C."/>
            <person name="Fulton L."/>
            <person name="Fulton B."/>
            <person name="Graves T."/>
            <person name="Minx P."/>
            <person name="Sodergren E."/>
            <person name="Birney E."/>
            <person name="Margulies E.H."/>
            <person name="Herrero J."/>
            <person name="Green E.D."/>
            <person name="Haussler D."/>
            <person name="Siepel A."/>
            <person name="Goldman N."/>
            <person name="Pollard K.S."/>
            <person name="Pedersen J.S."/>
            <person name="Lander E.S."/>
            <person name="Kellis M."/>
        </authorList>
    </citation>
    <scope>NUCLEOTIDE SEQUENCE [LARGE SCALE GENOMIC DNA]</scope>
    <source>
        <strain evidence="15">2N</strain>
    </source>
</reference>
<dbReference type="GO" id="GO:0006508">
    <property type="term" value="P:proteolysis"/>
    <property type="evidence" value="ECO:0007669"/>
    <property type="project" value="UniProtKB-KW"/>
</dbReference>
<comment type="cofactor">
    <cofactor evidence="9">
        <name>Ca(2+)</name>
        <dbReference type="ChEBI" id="CHEBI:29108"/>
    </cofactor>
    <text evidence="9">Can bind about 5 Ca(2+) ions per subunit.</text>
</comment>
<proteinExistence type="predicted"/>
<dbReference type="EMBL" id="AAKN02024390">
    <property type="status" value="NOT_ANNOTATED_CDS"/>
    <property type="molecule type" value="Genomic_DNA"/>
</dbReference>
<dbReference type="InterPro" id="IPR001818">
    <property type="entry name" value="Pept_M10_metallopeptidase"/>
</dbReference>
<dbReference type="PANTHER" id="PTHR10201:SF143">
    <property type="entry name" value="MATRILYSIN"/>
    <property type="match status" value="1"/>
</dbReference>
<reference evidence="14" key="2">
    <citation type="submission" date="2025-08" db="UniProtKB">
        <authorList>
            <consortium name="Ensembl"/>
        </authorList>
    </citation>
    <scope>IDENTIFICATION</scope>
    <source>
        <strain evidence="14">2N</strain>
    </source>
</reference>
<accession>A0A286XBY5</accession>
<dbReference type="GO" id="GO:0030574">
    <property type="term" value="P:collagen catabolic process"/>
    <property type="evidence" value="ECO:0007669"/>
    <property type="project" value="TreeGrafter"/>
</dbReference>
<evidence type="ECO:0000256" key="10">
    <source>
        <dbReference type="PIRSR" id="PIRSR621190-5"/>
    </source>
</evidence>
<dbReference type="InterPro" id="IPR021158">
    <property type="entry name" value="Pept_M10A_Zn_BS"/>
</dbReference>
<evidence type="ECO:0000256" key="4">
    <source>
        <dbReference type="ARBA" id="ARBA00022801"/>
    </source>
</evidence>
<keyword evidence="6 9" id="KW-0106">Calcium</keyword>
<dbReference type="GO" id="GO:0031012">
    <property type="term" value="C:extracellular matrix"/>
    <property type="evidence" value="ECO:0007669"/>
    <property type="project" value="InterPro"/>
</dbReference>
<keyword evidence="8" id="KW-0865">Zymogen</keyword>
<dbReference type="PANTHER" id="PTHR10201">
    <property type="entry name" value="MATRIX METALLOPROTEINASE"/>
    <property type="match status" value="1"/>
</dbReference>
<evidence type="ECO:0000256" key="7">
    <source>
        <dbReference type="ARBA" id="ARBA00023049"/>
    </source>
</evidence>
<dbReference type="SUPFAM" id="SSF47090">
    <property type="entry name" value="PGBD-like"/>
    <property type="match status" value="1"/>
</dbReference>
<dbReference type="InParanoid" id="A0A286XBY5"/>
<dbReference type="GeneTree" id="ENSGT00940000160903"/>
<dbReference type="InterPro" id="IPR002477">
    <property type="entry name" value="Peptidoglycan-bd-like"/>
</dbReference>
<dbReference type="Pfam" id="PF00413">
    <property type="entry name" value="Peptidase_M10"/>
    <property type="match status" value="1"/>
</dbReference>
<dbReference type="OMA" id="PRCEMAD"/>
<evidence type="ECO:0000256" key="1">
    <source>
        <dbReference type="ARBA" id="ARBA00022670"/>
    </source>
</evidence>
<feature type="binding site" evidence="9">
    <location>
        <position position="121"/>
    </location>
    <ligand>
        <name>Ca(2+)</name>
        <dbReference type="ChEBI" id="CHEBI:29108"/>
        <label>1</label>
    </ligand>
</feature>
<keyword evidence="7" id="KW-0482">Metalloprotease</keyword>
<dbReference type="InterPro" id="IPR021190">
    <property type="entry name" value="Pept_M10A"/>
</dbReference>
<dbReference type="FunFam" id="3.40.390.10:FF:000164">
    <property type="match status" value="1"/>
</dbReference>
<dbReference type="VEuPathDB" id="HostDB:ENSCPOG00000038069"/>
<keyword evidence="2 9" id="KW-0479">Metal-binding</keyword>